<keyword evidence="2" id="KW-0732">Signal</keyword>
<evidence type="ECO:0000256" key="2">
    <source>
        <dbReference type="SAM" id="SignalP"/>
    </source>
</evidence>
<sequence>MFKLISVLILAVLVTDCIGQRPHLIFPTYRPPPQPRQPVIRTARDAPSQEPLWLYQGDIPRAPSSADNGVLPQIIDDVRFNPDRRYARSVGPSSGSEHRLKRSPFFPRDPPGFPRPRPSPYDPFPRPVPTRMPFPIYANAKHFIHYTIVDTSTMLKITLLLFVGAVLVPQFSCGLSKLKHKRDVSFPGISKPTHRDIIIPNWNPHARTKPWQAIGVKTRNKRSVETLASQENEFRSPRSVETLTSQETVFRSPRSVETLDSQETVFRSPRSVETLTSQETVFRSPRSVETLDSQETVFRSPRSVETLTSQETVFRSPRSVETLASQETVFRSPRSVETLASQETVFRSPRSVETLDSQETVFRSPRSVETLASQETVFRSPRSVETLASQETVFRSPRSVETLASQETVFRSPRSVETLASQETVFRSPRSVETS</sequence>
<reference evidence="4" key="1">
    <citation type="submission" date="2025-08" db="UniProtKB">
        <authorList>
            <consortium name="RefSeq"/>
        </authorList>
    </citation>
    <scope>IDENTIFICATION</scope>
</reference>
<protein>
    <submittedName>
        <fullName evidence="4">Uncharacterized protein LOC112047581</fullName>
    </submittedName>
</protein>
<feature type="region of interest" description="Disordered" evidence="1">
    <location>
        <begin position="86"/>
        <end position="120"/>
    </location>
</feature>
<feature type="signal peptide" evidence="2">
    <location>
        <begin position="1"/>
        <end position="19"/>
    </location>
</feature>
<dbReference type="Proteomes" id="UP001652582">
    <property type="component" value="Chromosome 5"/>
</dbReference>
<name>A0ABM3LFI9_BICAN</name>
<evidence type="ECO:0000313" key="3">
    <source>
        <dbReference type="Proteomes" id="UP001652582"/>
    </source>
</evidence>
<accession>A0ABM3LFI9</accession>
<dbReference type="GeneID" id="112047581"/>
<feature type="chain" id="PRO_5045868538" evidence="2">
    <location>
        <begin position="20"/>
        <end position="435"/>
    </location>
</feature>
<dbReference type="RefSeq" id="XP_052737828.1">
    <property type="nucleotide sequence ID" value="XM_052881868.1"/>
</dbReference>
<gene>
    <name evidence="4" type="primary">LOC112047581</name>
</gene>
<keyword evidence="3" id="KW-1185">Reference proteome</keyword>
<organism evidence="3 4">
    <name type="scientific">Bicyclus anynana</name>
    <name type="common">Squinting bush brown butterfly</name>
    <dbReference type="NCBI Taxonomy" id="110368"/>
    <lineage>
        <taxon>Eukaryota</taxon>
        <taxon>Metazoa</taxon>
        <taxon>Ecdysozoa</taxon>
        <taxon>Arthropoda</taxon>
        <taxon>Hexapoda</taxon>
        <taxon>Insecta</taxon>
        <taxon>Pterygota</taxon>
        <taxon>Neoptera</taxon>
        <taxon>Endopterygota</taxon>
        <taxon>Lepidoptera</taxon>
        <taxon>Glossata</taxon>
        <taxon>Ditrysia</taxon>
        <taxon>Papilionoidea</taxon>
        <taxon>Nymphalidae</taxon>
        <taxon>Satyrinae</taxon>
        <taxon>Satyrini</taxon>
        <taxon>Mycalesina</taxon>
        <taxon>Bicyclus</taxon>
    </lineage>
</organism>
<feature type="compositionally biased region" description="Pro residues" evidence="1">
    <location>
        <begin position="107"/>
        <end position="120"/>
    </location>
</feature>
<evidence type="ECO:0000256" key="1">
    <source>
        <dbReference type="SAM" id="MobiDB-lite"/>
    </source>
</evidence>
<evidence type="ECO:0000313" key="4">
    <source>
        <dbReference type="RefSeq" id="XP_052737828.1"/>
    </source>
</evidence>
<proteinExistence type="predicted"/>